<keyword evidence="1" id="KW-0732">Signal</keyword>
<dbReference type="Gene3D" id="2.40.40.10">
    <property type="entry name" value="RlpA-like domain"/>
    <property type="match status" value="1"/>
</dbReference>
<dbReference type="HAMAP" id="MF_02071">
    <property type="entry name" value="RlpA"/>
    <property type="match status" value="1"/>
</dbReference>
<keyword evidence="2 4" id="KW-0456">Lyase</keyword>
<name>A0A255HDL2_9ACTN</name>
<proteinExistence type="inferred from homology"/>
<dbReference type="AlphaFoldDB" id="A0A255HDL2"/>
<evidence type="ECO:0000256" key="5">
    <source>
        <dbReference type="RuleBase" id="RU003495"/>
    </source>
</evidence>
<dbReference type="PANTHER" id="PTHR34183">
    <property type="entry name" value="ENDOLYTIC PEPTIDOGLYCAN TRANSGLYCOSYLASE RLPA"/>
    <property type="match status" value="1"/>
</dbReference>
<dbReference type="InterPro" id="IPR036908">
    <property type="entry name" value="RlpA-like_sf"/>
</dbReference>
<dbReference type="Pfam" id="PF03990">
    <property type="entry name" value="DUF348"/>
    <property type="match status" value="3"/>
</dbReference>
<accession>A0A255HDL2</accession>
<dbReference type="GO" id="GO:0008932">
    <property type="term" value="F:lytic endotransglycosylase activity"/>
    <property type="evidence" value="ECO:0007669"/>
    <property type="project" value="UniProtKB-UniRule"/>
</dbReference>
<comment type="function">
    <text evidence="4">Lytic transglycosylase with a strong preference for naked glycan strands that lack stem peptides.</text>
</comment>
<dbReference type="PROSITE" id="PS51109">
    <property type="entry name" value="G5"/>
    <property type="match status" value="1"/>
</dbReference>
<dbReference type="SMART" id="SM01208">
    <property type="entry name" value="G5"/>
    <property type="match status" value="1"/>
</dbReference>
<gene>
    <name evidence="4" type="primary">rlpA</name>
    <name evidence="8" type="ORF">CGZ93_01235</name>
</gene>
<evidence type="ECO:0000259" key="7">
    <source>
        <dbReference type="PROSITE" id="PS51109"/>
    </source>
</evidence>
<dbReference type="Pfam" id="PF07501">
    <property type="entry name" value="G5"/>
    <property type="match status" value="1"/>
</dbReference>
<dbReference type="EMBL" id="NMVQ01000001">
    <property type="protein sequence ID" value="OYO25113.1"/>
    <property type="molecule type" value="Genomic_DNA"/>
</dbReference>
<dbReference type="NCBIfam" id="TIGR00413">
    <property type="entry name" value="rlpA"/>
    <property type="match status" value="1"/>
</dbReference>
<dbReference type="Gene3D" id="2.20.230.10">
    <property type="entry name" value="Resuscitation-promoting factor rpfb"/>
    <property type="match status" value="1"/>
</dbReference>
<evidence type="ECO:0000256" key="2">
    <source>
        <dbReference type="ARBA" id="ARBA00023239"/>
    </source>
</evidence>
<comment type="caution">
    <text evidence="8">The sequence shown here is derived from an EMBL/GenBank/DDBJ whole genome shotgun (WGS) entry which is preliminary data.</text>
</comment>
<evidence type="ECO:0000256" key="3">
    <source>
        <dbReference type="ARBA" id="ARBA00023316"/>
    </source>
</evidence>
<feature type="compositionally biased region" description="Low complexity" evidence="6">
    <location>
        <begin position="286"/>
        <end position="318"/>
    </location>
</feature>
<dbReference type="CDD" id="cd22268">
    <property type="entry name" value="DPBB_RlpA-like"/>
    <property type="match status" value="1"/>
</dbReference>
<evidence type="ECO:0000313" key="9">
    <source>
        <dbReference type="Proteomes" id="UP000216311"/>
    </source>
</evidence>
<dbReference type="InterPro" id="IPR034718">
    <property type="entry name" value="RlpA"/>
</dbReference>
<evidence type="ECO:0000256" key="6">
    <source>
        <dbReference type="SAM" id="MobiDB-lite"/>
    </source>
</evidence>
<dbReference type="EC" id="4.2.2.-" evidence="4"/>
<reference evidence="8 9" key="1">
    <citation type="submission" date="2017-07" db="EMBL/GenBank/DDBJ databases">
        <title>Draft whole genome sequences of clinical Proprionibacteriaceae strains.</title>
        <authorList>
            <person name="Bernier A.-M."/>
            <person name="Bernard K."/>
            <person name="Domingo M.-C."/>
        </authorList>
    </citation>
    <scope>NUCLEOTIDE SEQUENCE [LARGE SCALE GENOMIC DNA]</scope>
    <source>
        <strain evidence="8 9">NML 130396</strain>
    </source>
</reference>
<evidence type="ECO:0000256" key="1">
    <source>
        <dbReference type="ARBA" id="ARBA00022729"/>
    </source>
</evidence>
<dbReference type="PANTHER" id="PTHR34183:SF8">
    <property type="entry name" value="ENDOLYTIC PEPTIDOGLYCAN TRANSGLYCOSYLASE RLPA-RELATED"/>
    <property type="match status" value="1"/>
</dbReference>
<dbReference type="InterPro" id="IPR007137">
    <property type="entry name" value="DUF348"/>
</dbReference>
<sequence>MRASARQQCSGVELRKVVPLAVAGGVLVASGGVFGASQAMAKDVEVSQDGVPMKVRTWSGSVGDVLKAQNIELGEHDQVAPAVGEKLADGQQISVRYGRRLNLTVDGKNQPLWTTATTVEQALSEMSIRDESKLSTSRSAGIGREGLDLSIETAKQTTIVVGGESRTLITAAETVGQALAEANIQVAPTDRIDPAAETAITEGLTIAVNKVDTKETTREIEIPFKTVRKETASLPKGTEKVETKGVKGKTIEVWTERFENGKSIENKLTSSRVDRAPVDEVVLVGTGSTATPTPSKSPSSAPSSAPSTSSSSKTTSGSSGSGGSTGGSPAVGQSCTASMYDEPQMTATGEVFNPNAMTAAHKTLPLNSMLKVTNPKNGKTVTVRINDRGPYVGGRCVDLSKAAFAAIGDVGAGLMTVVIQPL</sequence>
<comment type="similarity">
    <text evidence="4 5">Belongs to the RlpA family.</text>
</comment>
<dbReference type="Pfam" id="PF03330">
    <property type="entry name" value="DPBB_1"/>
    <property type="match status" value="1"/>
</dbReference>
<dbReference type="GO" id="GO:0071555">
    <property type="term" value="P:cell wall organization"/>
    <property type="evidence" value="ECO:0007669"/>
    <property type="project" value="UniProtKB-KW"/>
</dbReference>
<dbReference type="GO" id="GO:0000270">
    <property type="term" value="P:peptidoglycan metabolic process"/>
    <property type="evidence" value="ECO:0007669"/>
    <property type="project" value="UniProtKB-UniRule"/>
</dbReference>
<evidence type="ECO:0000313" key="8">
    <source>
        <dbReference type="EMBL" id="OYO25113.1"/>
    </source>
</evidence>
<evidence type="ECO:0000256" key="4">
    <source>
        <dbReference type="HAMAP-Rule" id="MF_02071"/>
    </source>
</evidence>
<dbReference type="InterPro" id="IPR012997">
    <property type="entry name" value="RplA"/>
</dbReference>
<protein>
    <recommendedName>
        <fullName evidence="4">Probable endolytic peptidoglycan transglycosylase RlpA</fullName>
        <ecNumber evidence="4">4.2.2.-</ecNumber>
    </recommendedName>
</protein>
<dbReference type="SUPFAM" id="SSF50685">
    <property type="entry name" value="Barwin-like endoglucanases"/>
    <property type="match status" value="1"/>
</dbReference>
<feature type="domain" description="G5" evidence="7">
    <location>
        <begin position="208"/>
        <end position="288"/>
    </location>
</feature>
<organism evidence="8 9">
    <name type="scientific">Enemella dayhoffiae</name>
    <dbReference type="NCBI Taxonomy" id="2016507"/>
    <lineage>
        <taxon>Bacteria</taxon>
        <taxon>Bacillati</taxon>
        <taxon>Actinomycetota</taxon>
        <taxon>Actinomycetes</taxon>
        <taxon>Propionibacteriales</taxon>
        <taxon>Propionibacteriaceae</taxon>
        <taxon>Enemella</taxon>
    </lineage>
</organism>
<keyword evidence="3 4" id="KW-0961">Cell wall biogenesis/degradation</keyword>
<dbReference type="Proteomes" id="UP000216311">
    <property type="component" value="Unassembled WGS sequence"/>
</dbReference>
<dbReference type="InterPro" id="IPR009009">
    <property type="entry name" value="RlpA-like_DPBB"/>
</dbReference>
<feature type="region of interest" description="Disordered" evidence="6">
    <location>
        <begin position="286"/>
        <end position="335"/>
    </location>
</feature>
<keyword evidence="9" id="KW-1185">Reference proteome</keyword>
<dbReference type="InterPro" id="IPR011098">
    <property type="entry name" value="G5_dom"/>
</dbReference>